<evidence type="ECO:0000313" key="2">
    <source>
        <dbReference type="Proteomes" id="UP001595891"/>
    </source>
</evidence>
<dbReference type="RefSeq" id="WP_262840602.1">
    <property type="nucleotide sequence ID" value="NZ_JANZYP010000002.1"/>
</dbReference>
<protein>
    <recommendedName>
        <fullName evidence="3">Cysteine protease</fullName>
    </recommendedName>
</protein>
<proteinExistence type="predicted"/>
<dbReference type="Proteomes" id="UP001595891">
    <property type="component" value="Unassembled WGS sequence"/>
</dbReference>
<organism evidence="1 2">
    <name type="scientific">Sphaerisporangium corydalis</name>
    <dbReference type="NCBI Taxonomy" id="1441875"/>
    <lineage>
        <taxon>Bacteria</taxon>
        <taxon>Bacillati</taxon>
        <taxon>Actinomycetota</taxon>
        <taxon>Actinomycetes</taxon>
        <taxon>Streptosporangiales</taxon>
        <taxon>Streptosporangiaceae</taxon>
        <taxon>Sphaerisporangium</taxon>
    </lineage>
</organism>
<gene>
    <name evidence="1" type="ORF">ACFO8L_17140</name>
</gene>
<comment type="caution">
    <text evidence="1">The sequence shown here is derived from an EMBL/GenBank/DDBJ whole genome shotgun (WGS) entry which is preliminary data.</text>
</comment>
<evidence type="ECO:0000313" key="1">
    <source>
        <dbReference type="EMBL" id="MFC4587824.1"/>
    </source>
</evidence>
<sequence>MAYMVERAASAMARPLGDRRWERALPILDQGDLGSCTGNAAAGALGTAPYWEVAGRFR</sequence>
<accession>A0ABV9EG91</accession>
<keyword evidence="2" id="KW-1185">Reference proteome</keyword>
<dbReference type="EMBL" id="JBHSFN010000010">
    <property type="protein sequence ID" value="MFC4587824.1"/>
    <property type="molecule type" value="Genomic_DNA"/>
</dbReference>
<reference evidence="2" key="1">
    <citation type="journal article" date="2019" name="Int. J. Syst. Evol. Microbiol.">
        <title>The Global Catalogue of Microorganisms (GCM) 10K type strain sequencing project: providing services to taxonomists for standard genome sequencing and annotation.</title>
        <authorList>
            <consortium name="The Broad Institute Genomics Platform"/>
            <consortium name="The Broad Institute Genome Sequencing Center for Infectious Disease"/>
            <person name="Wu L."/>
            <person name="Ma J."/>
        </authorList>
    </citation>
    <scope>NUCLEOTIDE SEQUENCE [LARGE SCALE GENOMIC DNA]</scope>
    <source>
        <strain evidence="2">CCUG 49560</strain>
    </source>
</reference>
<evidence type="ECO:0008006" key="3">
    <source>
        <dbReference type="Google" id="ProtNLM"/>
    </source>
</evidence>
<name>A0ABV9EG91_9ACTN</name>
<dbReference type="Gene3D" id="3.90.70.10">
    <property type="entry name" value="Cysteine proteinases"/>
    <property type="match status" value="1"/>
</dbReference>